<keyword evidence="6 8" id="KW-0472">Membrane</keyword>
<evidence type="ECO:0000256" key="2">
    <source>
        <dbReference type="ARBA" id="ARBA00022448"/>
    </source>
</evidence>
<evidence type="ECO:0000256" key="1">
    <source>
        <dbReference type="ARBA" id="ARBA00004651"/>
    </source>
</evidence>
<evidence type="ECO:0000313" key="11">
    <source>
        <dbReference type="Proteomes" id="UP000252100"/>
    </source>
</evidence>
<comment type="similarity">
    <text evidence="7">Belongs to the binding-protein-dependent transport system permease family. OppBC subfamily.</text>
</comment>
<keyword evidence="5 8" id="KW-1133">Transmembrane helix</keyword>
<feature type="transmembrane region" description="Helical" evidence="8">
    <location>
        <begin position="35"/>
        <end position="56"/>
    </location>
</feature>
<dbReference type="Gene3D" id="1.10.3720.10">
    <property type="entry name" value="MetI-like"/>
    <property type="match status" value="1"/>
</dbReference>
<evidence type="ECO:0000256" key="8">
    <source>
        <dbReference type="RuleBase" id="RU363032"/>
    </source>
</evidence>
<dbReference type="OrthoDB" id="9797472at2"/>
<feature type="transmembrane region" description="Helical" evidence="8">
    <location>
        <begin position="138"/>
        <end position="159"/>
    </location>
</feature>
<dbReference type="Pfam" id="PF12911">
    <property type="entry name" value="OppC_N"/>
    <property type="match status" value="1"/>
</dbReference>
<reference evidence="10 11" key="1">
    <citation type="journal article" date="2018" name="J. Microbiol.">
        <title>Salicibibacter kimchii gen. nov., sp. nov., a moderately halophilic and alkalitolerant bacterium in the family Bacillaceae, isolated from kimchi.</title>
        <authorList>
            <person name="Jang J.Y."/>
            <person name="Oh Y.J."/>
            <person name="Lim S.K."/>
            <person name="Park H.K."/>
            <person name="Lee C."/>
            <person name="Kim J.Y."/>
            <person name="Lee M.A."/>
            <person name="Choi H.J."/>
        </authorList>
    </citation>
    <scope>NUCLEOTIDE SEQUENCE [LARGE SCALE GENOMIC DNA]</scope>
    <source>
        <strain evidence="10 11">NKC1-1</strain>
    </source>
</reference>
<evidence type="ECO:0000256" key="3">
    <source>
        <dbReference type="ARBA" id="ARBA00022475"/>
    </source>
</evidence>
<dbReference type="NCBIfam" id="NF045474">
    <property type="entry name" value="Opp2C"/>
    <property type="match status" value="1"/>
</dbReference>
<dbReference type="InterPro" id="IPR050366">
    <property type="entry name" value="BP-dependent_transpt_permease"/>
</dbReference>
<dbReference type="AlphaFoldDB" id="A0A345BXH5"/>
<keyword evidence="11" id="KW-1185">Reference proteome</keyword>
<gene>
    <name evidence="10" type="ORF">DT065_06225</name>
</gene>
<dbReference type="InterPro" id="IPR000515">
    <property type="entry name" value="MetI-like"/>
</dbReference>
<dbReference type="PANTHER" id="PTHR43386:SF1">
    <property type="entry name" value="D,D-DIPEPTIDE TRANSPORT SYSTEM PERMEASE PROTEIN DDPC-RELATED"/>
    <property type="match status" value="1"/>
</dbReference>
<accession>A0A345BXH5</accession>
<keyword evidence="2 8" id="KW-0813">Transport</keyword>
<name>A0A345BXH5_9BACI</name>
<proteinExistence type="inferred from homology"/>
<feature type="transmembrane region" description="Helical" evidence="8">
    <location>
        <begin position="107"/>
        <end position="131"/>
    </location>
</feature>
<protein>
    <submittedName>
        <fullName evidence="10">ABC transporter permease</fullName>
    </submittedName>
</protein>
<dbReference type="EMBL" id="CP031092">
    <property type="protein sequence ID" value="AXF55656.1"/>
    <property type="molecule type" value="Genomic_DNA"/>
</dbReference>
<dbReference type="KEGG" id="rue:DT065_06225"/>
<dbReference type="GO" id="GO:0005886">
    <property type="term" value="C:plasma membrane"/>
    <property type="evidence" value="ECO:0007669"/>
    <property type="project" value="UniProtKB-SubCell"/>
</dbReference>
<keyword evidence="4 8" id="KW-0812">Transmembrane</keyword>
<evidence type="ECO:0000259" key="9">
    <source>
        <dbReference type="PROSITE" id="PS50928"/>
    </source>
</evidence>
<dbReference type="PROSITE" id="PS50928">
    <property type="entry name" value="ABC_TM1"/>
    <property type="match status" value="1"/>
</dbReference>
<comment type="subcellular location">
    <subcellularLocation>
        <location evidence="1 8">Cell membrane</location>
        <topology evidence="1 8">Multi-pass membrane protein</topology>
    </subcellularLocation>
</comment>
<evidence type="ECO:0000313" key="10">
    <source>
        <dbReference type="EMBL" id="AXF55656.1"/>
    </source>
</evidence>
<sequence length="305" mass="33041">MGSTVKQQPDREEIAAPESRFKNLMKKLIRNKSSLIGGIILIIFALIALSTLLSQLRILPFDLMTHNPNSTDVLNDFQQPSSEHWFGTDHNGRDIYSRIIYGTHLTLYVGVLSVAVGAVFGIVLGLLAGYYGRIIDSIIMRVSDVLLAFPGILLALAIVSALGPSLNNVIIALAIYNIPVFARITRGSVLEVKSVEYVEAVRALGARDGKIMFQHILPNVSSPIIVQASLQVATSILSAAGLSFLGLGVQPPTPEWGAMLNSGRSYMWDNPHLTLFPGIALVLVVLGFNMLGDGLRDALDPRSKK</sequence>
<evidence type="ECO:0000256" key="4">
    <source>
        <dbReference type="ARBA" id="ARBA00022692"/>
    </source>
</evidence>
<keyword evidence="3" id="KW-1003">Cell membrane</keyword>
<evidence type="ECO:0000256" key="5">
    <source>
        <dbReference type="ARBA" id="ARBA00022989"/>
    </source>
</evidence>
<organism evidence="10 11">
    <name type="scientific">Salicibibacter kimchii</name>
    <dbReference type="NCBI Taxonomy" id="2099786"/>
    <lineage>
        <taxon>Bacteria</taxon>
        <taxon>Bacillati</taxon>
        <taxon>Bacillota</taxon>
        <taxon>Bacilli</taxon>
        <taxon>Bacillales</taxon>
        <taxon>Bacillaceae</taxon>
        <taxon>Salicibibacter</taxon>
    </lineage>
</organism>
<dbReference type="SUPFAM" id="SSF161098">
    <property type="entry name" value="MetI-like"/>
    <property type="match status" value="1"/>
</dbReference>
<evidence type="ECO:0000256" key="6">
    <source>
        <dbReference type="ARBA" id="ARBA00023136"/>
    </source>
</evidence>
<feature type="domain" description="ABC transmembrane type-1" evidence="9">
    <location>
        <begin position="103"/>
        <end position="292"/>
    </location>
</feature>
<dbReference type="InterPro" id="IPR053385">
    <property type="entry name" value="ABC_transport_permease"/>
</dbReference>
<dbReference type="InterPro" id="IPR035906">
    <property type="entry name" value="MetI-like_sf"/>
</dbReference>
<evidence type="ECO:0000256" key="7">
    <source>
        <dbReference type="ARBA" id="ARBA00024202"/>
    </source>
</evidence>
<feature type="transmembrane region" description="Helical" evidence="8">
    <location>
        <begin position="273"/>
        <end position="295"/>
    </location>
</feature>
<dbReference type="CDD" id="cd06261">
    <property type="entry name" value="TM_PBP2"/>
    <property type="match status" value="1"/>
</dbReference>
<dbReference type="RefSeq" id="WP_114371729.1">
    <property type="nucleotide sequence ID" value="NZ_CP031092.1"/>
</dbReference>
<dbReference type="InterPro" id="IPR025966">
    <property type="entry name" value="OppC_N"/>
</dbReference>
<dbReference type="Pfam" id="PF00528">
    <property type="entry name" value="BPD_transp_1"/>
    <property type="match status" value="1"/>
</dbReference>
<dbReference type="Proteomes" id="UP000252100">
    <property type="component" value="Chromosome"/>
</dbReference>
<dbReference type="PANTHER" id="PTHR43386">
    <property type="entry name" value="OLIGOPEPTIDE TRANSPORT SYSTEM PERMEASE PROTEIN APPC"/>
    <property type="match status" value="1"/>
</dbReference>
<dbReference type="GO" id="GO:0055085">
    <property type="term" value="P:transmembrane transport"/>
    <property type="evidence" value="ECO:0007669"/>
    <property type="project" value="InterPro"/>
</dbReference>